<gene>
    <name evidence="1" type="ORF">NPRO_19740</name>
</gene>
<dbReference type="KEGG" id="npy:NPRO_19740"/>
<organism evidence="1 2">
    <name type="scientific">Candidatus Nitrosymbiomonas proteolyticus</name>
    <dbReference type="NCBI Taxonomy" id="2608984"/>
    <lineage>
        <taxon>Bacteria</taxon>
        <taxon>Bacillati</taxon>
        <taxon>Armatimonadota</taxon>
        <taxon>Armatimonadota incertae sedis</taxon>
        <taxon>Candidatus Nitrosymbiomonas</taxon>
    </lineage>
</organism>
<dbReference type="Proteomes" id="UP000662873">
    <property type="component" value="Chromosome"/>
</dbReference>
<dbReference type="EMBL" id="AP021858">
    <property type="protein sequence ID" value="BBO24379.1"/>
    <property type="molecule type" value="Genomic_DNA"/>
</dbReference>
<protein>
    <submittedName>
        <fullName evidence="1">Uncharacterized protein</fullName>
    </submittedName>
</protein>
<sequence>MMNLACAVGSLLAGLGFGAQVETPQGTASSEPFVVLSEFQVWADPSGPEVFRELSRLYNAKGRSHIFDLYPRYELFVWDRALTRKWVDEAKSLGCFNLFCLGDDVRTAKGHLFDDEGVDPQLREFLFDAVAYAHEQGFLVAIEPTHLPAIRTRESLRPWLETWLGSGVPAASRPDIVKVSLEWFGGWLTNPEIATEVEAFFEAVRDVSPATMVYLDSIGGFWREPQVFHRWLIARFPGTILSHYLNTEQIPAFREIGARNLMVQINPSETFEEAGQFFIYHDITVRQLKDVVAQRLRFVSLAGVNYGYNRTNYEQFLEVLRPHLKLARTLDEVRAALDTTPPPAKPSAEEVAKALVEIARQSAAKVLESEPVPPLNPAGRPAWFGETSDGWIRGLGKLADGLSGAKFEGAYTEPIRRRPVRATFGVDLGSPIEVKSMLVVPCLAESGPEYVARELRLEFLAGGKWQTIPGAEWRDNRARRIVFRPKNPLIAEAVRVVILSQSDDGKGNYRACCQELAINRM</sequence>
<proteinExistence type="predicted"/>
<evidence type="ECO:0000313" key="2">
    <source>
        <dbReference type="Proteomes" id="UP000662873"/>
    </source>
</evidence>
<dbReference type="AlphaFoldDB" id="A0A809RAA5"/>
<name>A0A809RAA5_9BACT</name>
<accession>A0A809RAA5</accession>
<evidence type="ECO:0000313" key="1">
    <source>
        <dbReference type="EMBL" id="BBO24379.1"/>
    </source>
</evidence>
<reference evidence="1" key="1">
    <citation type="journal article" name="DNA Res.">
        <title>The physiological potential of anammox bacteria as revealed by their core genome structure.</title>
        <authorList>
            <person name="Okubo T."/>
            <person name="Toyoda A."/>
            <person name="Fukuhara K."/>
            <person name="Uchiyama I."/>
            <person name="Harigaya Y."/>
            <person name="Kuroiwa M."/>
            <person name="Suzuki T."/>
            <person name="Murakami Y."/>
            <person name="Suwa Y."/>
            <person name="Takami H."/>
        </authorList>
    </citation>
    <scope>NUCLEOTIDE SEQUENCE</scope>
    <source>
        <strain evidence="1">317325-2</strain>
    </source>
</reference>